<dbReference type="RefSeq" id="WP_169492349.1">
    <property type="nucleotide sequence ID" value="NZ_JABBGM010000002.1"/>
</dbReference>
<gene>
    <name evidence="3" type="ORF">HHL27_05325</name>
</gene>
<dbReference type="SUPFAM" id="SSF54427">
    <property type="entry name" value="NTF2-like"/>
    <property type="match status" value="1"/>
</dbReference>
<evidence type="ECO:0000313" key="3">
    <source>
        <dbReference type="EMBL" id="NML93087.1"/>
    </source>
</evidence>
<feature type="region of interest" description="Disordered" evidence="1">
    <location>
        <begin position="26"/>
        <end position="82"/>
    </location>
</feature>
<feature type="compositionally biased region" description="Low complexity" evidence="1">
    <location>
        <begin position="48"/>
        <end position="69"/>
    </location>
</feature>
<sequence>MIGHGGLGRVLAGASLAAAVLTLAGCNAPEPSPTTEASEPAPLPPASEAPLASPSSPAAAASAEPSSAAEPEDDASDAAAERKVASLRPLDECARLPGWAAFHGKLTDAVSRRDAKALVALAAPDVTLDYGGGHGRDELAKRLATPQAGTALWTDLATILRMGCDTRDGLAVMPWFFWNVPETIDPGETMLATGSAIPLLAKPKADAARVASLDWEVVTLQPGFDPARRFTGVETEDGLKGQVETKNLRSVLARRMIVERNDGTWQVSAFVAGD</sequence>
<accession>A0A7Y0BM92</accession>
<organism evidence="3 4">
    <name type="scientific">Novosphingobium olei</name>
    <dbReference type="NCBI Taxonomy" id="2728851"/>
    <lineage>
        <taxon>Bacteria</taxon>
        <taxon>Pseudomonadati</taxon>
        <taxon>Pseudomonadota</taxon>
        <taxon>Alphaproteobacteria</taxon>
        <taxon>Sphingomonadales</taxon>
        <taxon>Sphingomonadaceae</taxon>
        <taxon>Novosphingobium</taxon>
    </lineage>
</organism>
<dbReference type="EMBL" id="JABBGM010000002">
    <property type="protein sequence ID" value="NML93087.1"/>
    <property type="molecule type" value="Genomic_DNA"/>
</dbReference>
<protein>
    <submittedName>
        <fullName evidence="3">Uncharacterized protein</fullName>
    </submittedName>
</protein>
<dbReference type="Proteomes" id="UP000583556">
    <property type="component" value="Unassembled WGS sequence"/>
</dbReference>
<name>A0A7Y0BM92_9SPHN</name>
<feature type="compositionally biased region" description="Low complexity" evidence="1">
    <location>
        <begin position="26"/>
        <end position="40"/>
    </location>
</feature>
<feature type="signal peptide" evidence="2">
    <location>
        <begin position="1"/>
        <end position="24"/>
    </location>
</feature>
<comment type="caution">
    <text evidence="3">The sequence shown here is derived from an EMBL/GenBank/DDBJ whole genome shotgun (WGS) entry which is preliminary data.</text>
</comment>
<evidence type="ECO:0000313" key="4">
    <source>
        <dbReference type="Proteomes" id="UP000583556"/>
    </source>
</evidence>
<keyword evidence="2" id="KW-0732">Signal</keyword>
<reference evidence="3 4" key="1">
    <citation type="submission" date="2020-04" db="EMBL/GenBank/DDBJ databases">
        <title>Novosphingobium sp. TW-4 isolated from soil.</title>
        <authorList>
            <person name="Dahal R.H."/>
            <person name="Chaudhary D.K."/>
        </authorList>
    </citation>
    <scope>NUCLEOTIDE SEQUENCE [LARGE SCALE GENOMIC DNA]</scope>
    <source>
        <strain evidence="3 4">TW-4</strain>
    </source>
</reference>
<keyword evidence="4" id="KW-1185">Reference proteome</keyword>
<dbReference type="AlphaFoldDB" id="A0A7Y0BM92"/>
<feature type="chain" id="PRO_5031067331" evidence="2">
    <location>
        <begin position="25"/>
        <end position="274"/>
    </location>
</feature>
<dbReference type="InterPro" id="IPR032710">
    <property type="entry name" value="NTF2-like_dom_sf"/>
</dbReference>
<evidence type="ECO:0000256" key="1">
    <source>
        <dbReference type="SAM" id="MobiDB-lite"/>
    </source>
</evidence>
<proteinExistence type="predicted"/>
<evidence type="ECO:0000256" key="2">
    <source>
        <dbReference type="SAM" id="SignalP"/>
    </source>
</evidence>